<name>A0A6G1HQY2_9PEZI</name>
<feature type="region of interest" description="Disordered" evidence="8">
    <location>
        <begin position="216"/>
        <end position="237"/>
    </location>
</feature>
<dbReference type="InterPro" id="IPR038375">
    <property type="entry name" value="NDUFAF7_sf"/>
</dbReference>
<accession>A0A6G1HQY2</accession>
<evidence type="ECO:0000256" key="1">
    <source>
        <dbReference type="ARBA" id="ARBA00004173"/>
    </source>
</evidence>
<evidence type="ECO:0000256" key="3">
    <source>
        <dbReference type="ARBA" id="ARBA00022603"/>
    </source>
</evidence>
<dbReference type="GO" id="GO:0035243">
    <property type="term" value="F:protein-arginine omega-N symmetric methyltransferase activity"/>
    <property type="evidence" value="ECO:0007669"/>
    <property type="project" value="UniProtKB-EC"/>
</dbReference>
<dbReference type="Proteomes" id="UP000799640">
    <property type="component" value="Unassembled WGS sequence"/>
</dbReference>
<comment type="function">
    <text evidence="7">Arginine methyltransferase involved in the assembly or stability of mitochondrial NADH:ubiquinone oxidoreductase complex (complex I).</text>
</comment>
<sequence length="463" mass="49364">VRLSSSSSSSSTAQHFERKWSTPLAKTLADAIATTGPISVAAYMRQCLTSPSGGYYTTPHTGHDPFGAAGDFITSPEISQIFGELIGLWVVAEWMAQGRRDRVQVIEIGPGRGTLMDDVLRTCRAFRPFAQAVDAVYLVERSAHLRDAQHKLLCGDAPLEECDIGHASVSKYGQRVLWSEEMSFVPSDPSTSPFILAHELFDALPIHIFQSVSTPPSPSKLTISTSPTPPPQPKPQTEWRELLVTPTPPPSPFAKPSGGSTPDFTLTLSPLPTPHSAYLPSTSPRYRALLPTPGSTIEISPESLALAFSIATRIGGSPSTPRDPAGAALILDYGPADTIPTNSLRGIRAHARVSPFETPGEVDLSADVDFGALAEAAINASEGVEVHGPVEQAYFLSAMGGKERAEQLVRGLGGTEAVQRIEGAWRRLVDRGPNGMGKIYKALAIVPYVGGKVRRPVGFGGDV</sequence>
<dbReference type="SUPFAM" id="SSF53335">
    <property type="entry name" value="S-adenosyl-L-methionine-dependent methyltransferases"/>
    <property type="match status" value="1"/>
</dbReference>
<comment type="catalytic activity">
    <reaction evidence="6 7">
        <text>L-arginyl-[protein] + 2 S-adenosyl-L-methionine = N(omega),N(omega)'-dimethyl-L-arginyl-[protein] + 2 S-adenosyl-L-homocysteine + 2 H(+)</text>
        <dbReference type="Rhea" id="RHEA:48108"/>
        <dbReference type="Rhea" id="RHEA-COMP:10532"/>
        <dbReference type="Rhea" id="RHEA-COMP:11992"/>
        <dbReference type="ChEBI" id="CHEBI:15378"/>
        <dbReference type="ChEBI" id="CHEBI:29965"/>
        <dbReference type="ChEBI" id="CHEBI:57856"/>
        <dbReference type="ChEBI" id="CHEBI:59789"/>
        <dbReference type="ChEBI" id="CHEBI:88221"/>
        <dbReference type="EC" id="2.1.1.320"/>
    </reaction>
</comment>
<dbReference type="PANTHER" id="PTHR12049">
    <property type="entry name" value="PROTEIN ARGININE METHYLTRANSFERASE NDUFAF7, MITOCHONDRIAL"/>
    <property type="match status" value="1"/>
</dbReference>
<proteinExistence type="inferred from homology"/>
<dbReference type="PANTHER" id="PTHR12049:SF7">
    <property type="entry name" value="PROTEIN ARGININE METHYLTRANSFERASE NDUFAF7, MITOCHONDRIAL"/>
    <property type="match status" value="1"/>
</dbReference>
<organism evidence="9 10">
    <name type="scientific">Trichodelitschia bisporula</name>
    <dbReference type="NCBI Taxonomy" id="703511"/>
    <lineage>
        <taxon>Eukaryota</taxon>
        <taxon>Fungi</taxon>
        <taxon>Dikarya</taxon>
        <taxon>Ascomycota</taxon>
        <taxon>Pezizomycotina</taxon>
        <taxon>Dothideomycetes</taxon>
        <taxon>Dothideomycetes incertae sedis</taxon>
        <taxon>Phaeotrichales</taxon>
        <taxon>Phaeotrichaceae</taxon>
        <taxon>Trichodelitschia</taxon>
    </lineage>
</organism>
<evidence type="ECO:0000313" key="9">
    <source>
        <dbReference type="EMBL" id="KAF2398468.1"/>
    </source>
</evidence>
<dbReference type="Pfam" id="PF02636">
    <property type="entry name" value="Methyltransf_28"/>
    <property type="match status" value="1"/>
</dbReference>
<dbReference type="InterPro" id="IPR003788">
    <property type="entry name" value="NDUFAF7"/>
</dbReference>
<dbReference type="Gene3D" id="3.40.50.12710">
    <property type="match status" value="1"/>
</dbReference>
<evidence type="ECO:0000256" key="4">
    <source>
        <dbReference type="ARBA" id="ARBA00022679"/>
    </source>
</evidence>
<protein>
    <recommendedName>
        <fullName evidence="7">Protein arginine methyltransferase NDUFAF7</fullName>
        <ecNumber evidence="7">2.1.1.320</ecNumber>
    </recommendedName>
</protein>
<evidence type="ECO:0000256" key="2">
    <source>
        <dbReference type="ARBA" id="ARBA00005891"/>
    </source>
</evidence>
<dbReference type="AlphaFoldDB" id="A0A6G1HQY2"/>
<dbReference type="EMBL" id="ML996700">
    <property type="protein sequence ID" value="KAF2398468.1"/>
    <property type="molecule type" value="Genomic_DNA"/>
</dbReference>
<feature type="non-terminal residue" evidence="9">
    <location>
        <position position="463"/>
    </location>
</feature>
<evidence type="ECO:0000256" key="6">
    <source>
        <dbReference type="ARBA" id="ARBA00048612"/>
    </source>
</evidence>
<dbReference type="InterPro" id="IPR029063">
    <property type="entry name" value="SAM-dependent_MTases_sf"/>
</dbReference>
<dbReference type="OrthoDB" id="5595109at2759"/>
<reference evidence="9" key="1">
    <citation type="journal article" date="2020" name="Stud. Mycol.">
        <title>101 Dothideomycetes genomes: a test case for predicting lifestyles and emergence of pathogens.</title>
        <authorList>
            <person name="Haridas S."/>
            <person name="Albert R."/>
            <person name="Binder M."/>
            <person name="Bloem J."/>
            <person name="Labutti K."/>
            <person name="Salamov A."/>
            <person name="Andreopoulos B."/>
            <person name="Baker S."/>
            <person name="Barry K."/>
            <person name="Bills G."/>
            <person name="Bluhm B."/>
            <person name="Cannon C."/>
            <person name="Castanera R."/>
            <person name="Culley D."/>
            <person name="Daum C."/>
            <person name="Ezra D."/>
            <person name="Gonzalez J."/>
            <person name="Henrissat B."/>
            <person name="Kuo A."/>
            <person name="Liang C."/>
            <person name="Lipzen A."/>
            <person name="Lutzoni F."/>
            <person name="Magnuson J."/>
            <person name="Mondo S."/>
            <person name="Nolan M."/>
            <person name="Ohm R."/>
            <person name="Pangilinan J."/>
            <person name="Park H.-J."/>
            <person name="Ramirez L."/>
            <person name="Alfaro M."/>
            <person name="Sun H."/>
            <person name="Tritt A."/>
            <person name="Yoshinaga Y."/>
            <person name="Zwiers L.-H."/>
            <person name="Turgeon B."/>
            <person name="Goodwin S."/>
            <person name="Spatafora J."/>
            <person name="Crous P."/>
            <person name="Grigoriev I."/>
        </authorList>
    </citation>
    <scope>NUCLEOTIDE SEQUENCE</scope>
    <source>
        <strain evidence="9">CBS 262.69</strain>
    </source>
</reference>
<keyword evidence="10" id="KW-1185">Reference proteome</keyword>
<keyword evidence="3 7" id="KW-0489">Methyltransferase</keyword>
<keyword evidence="4 7" id="KW-0808">Transferase</keyword>
<dbReference type="GO" id="GO:0032259">
    <property type="term" value="P:methylation"/>
    <property type="evidence" value="ECO:0007669"/>
    <property type="project" value="UniProtKB-KW"/>
</dbReference>
<comment type="subcellular location">
    <subcellularLocation>
        <location evidence="1 7">Mitochondrion</location>
    </subcellularLocation>
</comment>
<evidence type="ECO:0000313" key="10">
    <source>
        <dbReference type="Proteomes" id="UP000799640"/>
    </source>
</evidence>
<evidence type="ECO:0000256" key="7">
    <source>
        <dbReference type="RuleBase" id="RU364114"/>
    </source>
</evidence>
<evidence type="ECO:0000256" key="5">
    <source>
        <dbReference type="ARBA" id="ARBA00023128"/>
    </source>
</evidence>
<dbReference type="EC" id="2.1.1.320" evidence="7"/>
<comment type="similarity">
    <text evidence="2 7">Belongs to the NDUFAF7 family.</text>
</comment>
<dbReference type="GO" id="GO:0032981">
    <property type="term" value="P:mitochondrial respiratory chain complex I assembly"/>
    <property type="evidence" value="ECO:0007669"/>
    <property type="project" value="TreeGrafter"/>
</dbReference>
<keyword evidence="5 7" id="KW-0496">Mitochondrion</keyword>
<evidence type="ECO:0000256" key="8">
    <source>
        <dbReference type="SAM" id="MobiDB-lite"/>
    </source>
</evidence>
<gene>
    <name evidence="9" type="ORF">EJ06DRAFT_458030</name>
</gene>
<feature type="non-terminal residue" evidence="9">
    <location>
        <position position="1"/>
    </location>
</feature>
<dbReference type="GO" id="GO:0005739">
    <property type="term" value="C:mitochondrion"/>
    <property type="evidence" value="ECO:0007669"/>
    <property type="project" value="UniProtKB-SubCell"/>
</dbReference>